<feature type="region of interest" description="Disordered" evidence="1">
    <location>
        <begin position="383"/>
        <end position="437"/>
    </location>
</feature>
<dbReference type="Proteomes" id="UP001310594">
    <property type="component" value="Unassembled WGS sequence"/>
</dbReference>
<feature type="region of interest" description="Disordered" evidence="1">
    <location>
        <begin position="709"/>
        <end position="911"/>
    </location>
</feature>
<organism evidence="2 3">
    <name type="scientific">Elasticomyces elasticus</name>
    <dbReference type="NCBI Taxonomy" id="574655"/>
    <lineage>
        <taxon>Eukaryota</taxon>
        <taxon>Fungi</taxon>
        <taxon>Dikarya</taxon>
        <taxon>Ascomycota</taxon>
        <taxon>Pezizomycotina</taxon>
        <taxon>Dothideomycetes</taxon>
        <taxon>Dothideomycetidae</taxon>
        <taxon>Mycosphaerellales</taxon>
        <taxon>Teratosphaeriaceae</taxon>
        <taxon>Elasticomyces</taxon>
    </lineage>
</organism>
<evidence type="ECO:0000313" key="2">
    <source>
        <dbReference type="EMBL" id="KAK5690642.1"/>
    </source>
</evidence>
<proteinExistence type="predicted"/>
<sequence>MSNSWPLTVVLEVGDSQICVTDSGRQFDQRSLHDGRALSSGHGECVPAKSFTAALAGLGGDCDIPPCFVALCGESVARLRDPRLGQDQQTRDKLQASVRKSIGDLVSPSATRVFLSVPGRLDAASGPSHVFKKHILRALPDTQIVMATQQKAALMGYLHMKRVVYGQPMRHGRYTMIHIGSAMIDVATIHIPDMPRDSLFEMGTLFARTCWLGGNAFSRHIAQRMLTDHCTPAQIAETLNHIEWVRREMAQLNNVLCHAGTDIPGPFPDLSEVYQSESLENASLAIQKGLAWFEDFQIAFVGQYMSEVANLLSPQKVPARGGAEHVVVLHGSECENLRLRTRVRHCLEAQFGKNVALDCPGIRPEEQSLVMRGLCVWARKSQPSIRPSGKRETSSSEPSAQPASNQLGGLLTPSGDPFQIAHGPPTPSGTPDTSTSDHDAIDIIRNVTINKCDRHARAPRYFTKAGLLTSTKRHLLMMQNIIGQSLLTPSQKRSLVDYRRVQFTETGAEYSLLSRSRRQLSRSSTNDIASLVATQPNASQEADSLNDHQTEPDDDRDQTFAPGPDRDQDDDSSADWDPSSPTAGKGIGARTLRRRLLNAHTHYALIRAISADDTDWSEPATRRAALAKLAHEHTLSYLPQTLGPEVRHDAATLERSCGNFILLQKVPEIGDNEYTREDLWELRLRWDYLVELEPILDLEAGSITSLVEAHQARPSARPHIPRSQTRTIPKKRRSGGGAESRAPPRRTRKRKDDNELSPHVQGTTKRRQTRPSLPTHIDTGNGNYQPISRPDVSNGADVADHRSSSGSLSPMSTTSFDDYSWADETGREGHGGDTSGPWTSHQNVSRAALTGYPNGRGQDGGESEQRAPVVPRMGTGTSVHAGQSGIAVVSRFERSSAGPGQKGVQVRRRLN</sequence>
<feature type="region of interest" description="Disordered" evidence="1">
    <location>
        <begin position="535"/>
        <end position="588"/>
    </location>
</feature>
<reference evidence="2" key="1">
    <citation type="submission" date="2023-08" db="EMBL/GenBank/DDBJ databases">
        <title>Black Yeasts Isolated from many extreme environments.</title>
        <authorList>
            <person name="Coleine C."/>
            <person name="Stajich J.E."/>
            <person name="Selbmann L."/>
        </authorList>
    </citation>
    <scope>NUCLEOTIDE SEQUENCE</scope>
    <source>
        <strain evidence="2">CCFEE 5810</strain>
    </source>
</reference>
<dbReference type="AlphaFoldDB" id="A0AAN7VW53"/>
<evidence type="ECO:0000256" key="1">
    <source>
        <dbReference type="SAM" id="MobiDB-lite"/>
    </source>
</evidence>
<feature type="compositionally biased region" description="Polar residues" evidence="1">
    <location>
        <begin position="395"/>
        <end position="407"/>
    </location>
</feature>
<feature type="compositionally biased region" description="Low complexity" evidence="1">
    <location>
        <begin position="804"/>
        <end position="815"/>
    </location>
</feature>
<name>A0AAN7VW53_9PEZI</name>
<evidence type="ECO:0000313" key="3">
    <source>
        <dbReference type="Proteomes" id="UP001310594"/>
    </source>
</evidence>
<dbReference type="EMBL" id="JAVRQU010000024">
    <property type="protein sequence ID" value="KAK5690642.1"/>
    <property type="molecule type" value="Genomic_DNA"/>
</dbReference>
<evidence type="ECO:0008006" key="4">
    <source>
        <dbReference type="Google" id="ProtNLM"/>
    </source>
</evidence>
<comment type="caution">
    <text evidence="2">The sequence shown here is derived from an EMBL/GenBank/DDBJ whole genome shotgun (WGS) entry which is preliminary data.</text>
</comment>
<feature type="compositionally biased region" description="Polar residues" evidence="1">
    <location>
        <begin position="836"/>
        <end position="845"/>
    </location>
</feature>
<protein>
    <recommendedName>
        <fullName evidence="4">Actin-like ATPase domain-containing protein</fullName>
    </recommendedName>
</protein>
<gene>
    <name evidence="2" type="ORF">LTR97_012198</name>
</gene>
<accession>A0AAN7VW53</accession>